<dbReference type="AlphaFoldDB" id="A0AAW9H8T1"/>
<evidence type="ECO:0000313" key="3">
    <source>
        <dbReference type="Proteomes" id="UP001269968"/>
    </source>
</evidence>
<keyword evidence="1" id="KW-1133">Transmembrane helix</keyword>
<keyword evidence="1" id="KW-0812">Transmembrane</keyword>
<evidence type="ECO:0000313" key="2">
    <source>
        <dbReference type="EMBL" id="MDY4377488.1"/>
    </source>
</evidence>
<protein>
    <submittedName>
        <fullName evidence="2">DMT family protein</fullName>
    </submittedName>
</protein>
<dbReference type="Pfam" id="PF04342">
    <property type="entry name" value="DMT_6"/>
    <property type="match status" value="1"/>
</dbReference>
<name>A0AAW9H8T1_9GAMM</name>
<gene>
    <name evidence="2" type="ORF">SOV92_06500</name>
</gene>
<organism evidence="2 3">
    <name type="scientific">Pectobacterium brasiliense</name>
    <dbReference type="NCBI Taxonomy" id="180957"/>
    <lineage>
        <taxon>Bacteria</taxon>
        <taxon>Pseudomonadati</taxon>
        <taxon>Pseudomonadota</taxon>
        <taxon>Gammaproteobacteria</taxon>
        <taxon>Enterobacterales</taxon>
        <taxon>Pectobacteriaceae</taxon>
        <taxon>Pectobacterium</taxon>
    </lineage>
</organism>
<keyword evidence="1" id="KW-0472">Membrane</keyword>
<dbReference type="Proteomes" id="UP001269968">
    <property type="component" value="Unassembled WGS sequence"/>
</dbReference>
<feature type="transmembrane region" description="Helical" evidence="1">
    <location>
        <begin position="12"/>
        <end position="34"/>
    </location>
</feature>
<sequence>MQVSANRISYQVAFAGIVKILQDAIALSLFIPFSMFMLKEPRRTDYICLPGAVFFLYCGQYTLITD</sequence>
<proteinExistence type="predicted"/>
<feature type="transmembrane region" description="Helical" evidence="1">
    <location>
        <begin position="46"/>
        <end position="64"/>
    </location>
</feature>
<accession>A0AAW9H8T1</accession>
<evidence type="ECO:0000256" key="1">
    <source>
        <dbReference type="SAM" id="Phobius"/>
    </source>
</evidence>
<comment type="caution">
    <text evidence="2">The sequence shown here is derived from an EMBL/GenBank/DDBJ whole genome shotgun (WGS) entry which is preliminary data.</text>
</comment>
<reference evidence="2" key="1">
    <citation type="submission" date="2023-11" db="EMBL/GenBank/DDBJ databases">
        <title>Comparative genomics revealed phylogeny of phytopathogenic Pectobacterium aroidearum based on whole-genome sequencing and function of putative horizontal acquire islands in P. aroidearum PccS1.</title>
        <authorList>
            <person name="Fan J."/>
            <person name="Yang L."/>
        </authorList>
    </citation>
    <scope>NUCLEOTIDE SEQUENCE</scope>
    <source>
        <strain evidence="2">NJAU140</strain>
    </source>
</reference>
<dbReference type="EMBL" id="JAXHOZ010000027">
    <property type="protein sequence ID" value="MDY4377488.1"/>
    <property type="molecule type" value="Genomic_DNA"/>
</dbReference>
<dbReference type="RefSeq" id="WP_267955169.1">
    <property type="nucleotide sequence ID" value="NZ_JAXHOZ010000027.1"/>
</dbReference>
<dbReference type="InterPro" id="IPR007437">
    <property type="entry name" value="DUF486"/>
</dbReference>